<keyword evidence="2" id="KW-1185">Reference proteome</keyword>
<reference evidence="1 2" key="1">
    <citation type="submission" date="2022-06" db="EMBL/GenBank/DDBJ databases">
        <authorList>
            <person name="Sun Q."/>
        </authorList>
    </citation>
    <scope>NUCLEOTIDE SEQUENCE [LARGE SCALE GENOMIC DNA]</scope>
    <source>
        <strain evidence="1 2">S153</strain>
    </source>
</reference>
<proteinExistence type="predicted"/>
<gene>
    <name evidence="1" type="ORF">NBH20_01295</name>
</gene>
<dbReference type="RefSeq" id="WP_250943691.1">
    <property type="nucleotide sequence ID" value="NZ_JAMQAY010000001.1"/>
</dbReference>
<protein>
    <submittedName>
        <fullName evidence="1">Uncharacterized protein</fullName>
    </submittedName>
</protein>
<evidence type="ECO:0000313" key="2">
    <source>
        <dbReference type="Proteomes" id="UP001155079"/>
    </source>
</evidence>
<evidence type="ECO:0000313" key="1">
    <source>
        <dbReference type="EMBL" id="MCM2399776.1"/>
    </source>
</evidence>
<accession>A0ABT0V3C3</accession>
<name>A0ABT0V3C3_9HYPH</name>
<dbReference type="PROSITE" id="PS51257">
    <property type="entry name" value="PROKAR_LIPOPROTEIN"/>
    <property type="match status" value="1"/>
</dbReference>
<dbReference type="Proteomes" id="UP001155079">
    <property type="component" value="Unassembled WGS sequence"/>
</dbReference>
<comment type="caution">
    <text evidence="1">The sequence shown here is derived from an EMBL/GenBank/DDBJ whole genome shotgun (WGS) entry which is preliminary data.</text>
</comment>
<sequence>MKPLFLLCLGLLVGCQTAEQSDQVEQARFASFNGKTMAQFMAEPLVEPSDYYTSGSDRIFVAFKPAPDPRFGCKMQIVTGANGQGSGADGWTIRQIRRQGGCATV</sequence>
<organism evidence="1 2">
    <name type="scientific">Ciceribacter sichuanensis</name>
    <dbReference type="NCBI Taxonomy" id="2949647"/>
    <lineage>
        <taxon>Bacteria</taxon>
        <taxon>Pseudomonadati</taxon>
        <taxon>Pseudomonadota</taxon>
        <taxon>Alphaproteobacteria</taxon>
        <taxon>Hyphomicrobiales</taxon>
        <taxon>Rhizobiaceae</taxon>
        <taxon>Ciceribacter</taxon>
    </lineage>
</organism>
<dbReference type="EMBL" id="JAMQAY010000001">
    <property type="protein sequence ID" value="MCM2399776.1"/>
    <property type="molecule type" value="Genomic_DNA"/>
</dbReference>